<gene>
    <name evidence="2" type="ORF">SAMN02745176_02017</name>
</gene>
<proteinExistence type="predicted"/>
<evidence type="ECO:0000313" key="2">
    <source>
        <dbReference type="EMBL" id="SHI98214.1"/>
    </source>
</evidence>
<dbReference type="Proteomes" id="UP000184442">
    <property type="component" value="Unassembled WGS sequence"/>
</dbReference>
<dbReference type="SUPFAM" id="SSF82549">
    <property type="entry name" value="DAK1/DegV-like"/>
    <property type="match status" value="1"/>
</dbReference>
<organism evidence="2 3">
    <name type="scientific">Lutispora thermophila DSM 19022</name>
    <dbReference type="NCBI Taxonomy" id="1122184"/>
    <lineage>
        <taxon>Bacteria</taxon>
        <taxon>Bacillati</taxon>
        <taxon>Bacillota</taxon>
        <taxon>Clostridia</taxon>
        <taxon>Lutisporales</taxon>
        <taxon>Lutisporaceae</taxon>
        <taxon>Lutispora</taxon>
    </lineage>
</organism>
<dbReference type="PANTHER" id="PTHR33434:SF2">
    <property type="entry name" value="FATTY ACID-BINDING PROTEIN TM_1468"/>
    <property type="match status" value="1"/>
</dbReference>
<dbReference type="InterPro" id="IPR003797">
    <property type="entry name" value="DegV"/>
</dbReference>
<dbReference type="PANTHER" id="PTHR33434">
    <property type="entry name" value="DEGV DOMAIN-CONTAINING PROTEIN DR_1986-RELATED"/>
    <property type="match status" value="1"/>
</dbReference>
<sequence>MFGVNIVRKIILSADSTCDLSESLKQKYGVNTYPLHVILGEKEYKDGVDISALDIYSAYEKHNILPKTSAINVNEYLDYFKDWVDQGYSVIHFNIAASLSSSYQNCCIAAKELGNVYPVDSCNLSTGIGLLILEAAEMIERGMEPEDIVSEIENKRTKVHASFVLDTLEFLYAGGRCSALAALGANILNIKPCIEVDNTSGMMKVGKKYRGPLNKVLKKYTVDKLTEHDNLKLDRVFITHSGISEEMINIVRRTIEETAEFKEILITQAGCTVSSHCGPNTLGVLFMTE</sequence>
<dbReference type="InterPro" id="IPR043168">
    <property type="entry name" value="DegV_C"/>
</dbReference>
<reference evidence="2 3" key="1">
    <citation type="submission" date="2016-11" db="EMBL/GenBank/DDBJ databases">
        <authorList>
            <person name="Jaros S."/>
            <person name="Januszkiewicz K."/>
            <person name="Wedrychowicz H."/>
        </authorList>
    </citation>
    <scope>NUCLEOTIDE SEQUENCE [LARGE SCALE GENOMIC DNA]</scope>
    <source>
        <strain evidence="2 3">DSM 19022</strain>
    </source>
</reference>
<accession>A0A1M6FKK7</accession>
<dbReference type="InterPro" id="IPR050270">
    <property type="entry name" value="DegV_domain_contain"/>
</dbReference>
<evidence type="ECO:0000313" key="3">
    <source>
        <dbReference type="Proteomes" id="UP000184442"/>
    </source>
</evidence>
<dbReference type="PROSITE" id="PS51482">
    <property type="entry name" value="DEGV"/>
    <property type="match status" value="1"/>
</dbReference>
<protein>
    <submittedName>
        <fullName evidence="2">EDD domain protein, DegV family</fullName>
    </submittedName>
</protein>
<dbReference type="STRING" id="1122184.SAMN02745176_02017"/>
<dbReference type="NCBIfam" id="TIGR00762">
    <property type="entry name" value="DegV"/>
    <property type="match status" value="1"/>
</dbReference>
<dbReference type="AlphaFoldDB" id="A0A1M6FKK7"/>
<name>A0A1M6FKK7_9FIRM</name>
<keyword evidence="1" id="KW-0446">Lipid-binding</keyword>
<dbReference type="Gene3D" id="3.30.1180.10">
    <property type="match status" value="1"/>
</dbReference>
<dbReference type="GO" id="GO:0008289">
    <property type="term" value="F:lipid binding"/>
    <property type="evidence" value="ECO:0007669"/>
    <property type="project" value="UniProtKB-KW"/>
</dbReference>
<evidence type="ECO:0000256" key="1">
    <source>
        <dbReference type="ARBA" id="ARBA00023121"/>
    </source>
</evidence>
<dbReference type="EMBL" id="FQZS01000012">
    <property type="protein sequence ID" value="SHI98214.1"/>
    <property type="molecule type" value="Genomic_DNA"/>
</dbReference>
<keyword evidence="3" id="KW-1185">Reference proteome</keyword>
<dbReference type="Gene3D" id="3.40.50.10170">
    <property type="match status" value="1"/>
</dbReference>
<dbReference type="Pfam" id="PF02645">
    <property type="entry name" value="DegV"/>
    <property type="match status" value="1"/>
</dbReference>